<gene>
    <name evidence="8" type="ORF">OIK42_05660</name>
</gene>
<dbReference type="NCBIfam" id="TIGR00797">
    <property type="entry name" value="matE"/>
    <property type="match status" value="1"/>
</dbReference>
<accession>A0ABT5L1A2</accession>
<keyword evidence="6 7" id="KW-0472">Membrane</keyword>
<evidence type="ECO:0000256" key="2">
    <source>
        <dbReference type="ARBA" id="ARBA00022448"/>
    </source>
</evidence>
<keyword evidence="3" id="KW-1003">Cell membrane</keyword>
<comment type="subcellular location">
    <subcellularLocation>
        <location evidence="1">Cell inner membrane</location>
        <topology evidence="1">Multi-pass membrane protein</topology>
    </subcellularLocation>
</comment>
<dbReference type="PIRSF" id="PIRSF006603">
    <property type="entry name" value="DinF"/>
    <property type="match status" value="1"/>
</dbReference>
<feature type="transmembrane region" description="Helical" evidence="7">
    <location>
        <begin position="51"/>
        <end position="80"/>
    </location>
</feature>
<comment type="caution">
    <text evidence="8">The sequence shown here is derived from an EMBL/GenBank/DDBJ whole genome shotgun (WGS) entry which is preliminary data.</text>
</comment>
<feature type="transmembrane region" description="Helical" evidence="7">
    <location>
        <begin position="325"/>
        <end position="343"/>
    </location>
</feature>
<feature type="transmembrane region" description="Helical" evidence="7">
    <location>
        <begin position="286"/>
        <end position="305"/>
    </location>
</feature>
<feature type="transmembrane region" description="Helical" evidence="7">
    <location>
        <begin position="363"/>
        <end position="387"/>
    </location>
</feature>
<dbReference type="PANTHER" id="PTHR43549:SF3">
    <property type="entry name" value="MULTIDRUG RESISTANCE PROTEIN YPNP-RELATED"/>
    <property type="match status" value="1"/>
</dbReference>
<feature type="transmembrane region" description="Helical" evidence="7">
    <location>
        <begin position="202"/>
        <end position="222"/>
    </location>
</feature>
<evidence type="ECO:0000313" key="9">
    <source>
        <dbReference type="Proteomes" id="UP001218788"/>
    </source>
</evidence>
<evidence type="ECO:0000256" key="4">
    <source>
        <dbReference type="ARBA" id="ARBA00022692"/>
    </source>
</evidence>
<evidence type="ECO:0000256" key="3">
    <source>
        <dbReference type="ARBA" id="ARBA00022475"/>
    </source>
</evidence>
<keyword evidence="2" id="KW-0813">Transport</keyword>
<dbReference type="Proteomes" id="UP001218788">
    <property type="component" value="Unassembled WGS sequence"/>
</dbReference>
<name>A0ABT5L1A2_9ALTE</name>
<feature type="transmembrane region" description="Helical" evidence="7">
    <location>
        <begin position="394"/>
        <end position="415"/>
    </location>
</feature>
<evidence type="ECO:0000256" key="6">
    <source>
        <dbReference type="ARBA" id="ARBA00023136"/>
    </source>
</evidence>
<evidence type="ECO:0000256" key="5">
    <source>
        <dbReference type="ARBA" id="ARBA00022989"/>
    </source>
</evidence>
<proteinExistence type="predicted"/>
<dbReference type="EMBL" id="JAQQXP010000001">
    <property type="protein sequence ID" value="MDC8830246.1"/>
    <property type="molecule type" value="Genomic_DNA"/>
</dbReference>
<feature type="transmembrane region" description="Helical" evidence="7">
    <location>
        <begin position="26"/>
        <end position="45"/>
    </location>
</feature>
<dbReference type="InterPro" id="IPR002528">
    <property type="entry name" value="MATE_fam"/>
</dbReference>
<protein>
    <submittedName>
        <fullName evidence="8">MATE family efflux transporter</fullName>
    </submittedName>
</protein>
<dbReference type="RefSeq" id="WP_273639004.1">
    <property type="nucleotide sequence ID" value="NZ_JAQQXP010000001.1"/>
</dbReference>
<reference evidence="8 9" key="1">
    <citation type="submission" date="2022-10" db="EMBL/GenBank/DDBJ databases">
        <title>Alteromonas sp. chi3 Genome sequencing.</title>
        <authorList>
            <person name="Park S."/>
        </authorList>
    </citation>
    <scope>NUCLEOTIDE SEQUENCE [LARGE SCALE GENOMIC DNA]</scope>
    <source>
        <strain evidence="9">chi3</strain>
    </source>
</reference>
<evidence type="ECO:0000256" key="1">
    <source>
        <dbReference type="ARBA" id="ARBA00004429"/>
    </source>
</evidence>
<dbReference type="InterPro" id="IPR048279">
    <property type="entry name" value="MdtK-like"/>
</dbReference>
<evidence type="ECO:0000313" key="8">
    <source>
        <dbReference type="EMBL" id="MDC8830246.1"/>
    </source>
</evidence>
<dbReference type="PANTHER" id="PTHR43549">
    <property type="entry name" value="MULTIDRUG RESISTANCE PROTEIN YPNP-RELATED"/>
    <property type="match status" value="1"/>
</dbReference>
<keyword evidence="9" id="KW-1185">Reference proteome</keyword>
<dbReference type="InterPro" id="IPR052031">
    <property type="entry name" value="Membrane_Transporter-Flippase"/>
</dbReference>
<feature type="transmembrane region" description="Helical" evidence="7">
    <location>
        <begin position="256"/>
        <end position="274"/>
    </location>
</feature>
<keyword evidence="5 7" id="KW-1133">Transmembrane helix</keyword>
<feature type="transmembrane region" description="Helical" evidence="7">
    <location>
        <begin position="166"/>
        <end position="182"/>
    </location>
</feature>
<feature type="transmembrane region" description="Helical" evidence="7">
    <location>
        <begin position="131"/>
        <end position="154"/>
    </location>
</feature>
<organism evidence="8 9">
    <name type="scientific">Alteromonas gilva</name>
    <dbReference type="NCBI Taxonomy" id="2987522"/>
    <lineage>
        <taxon>Bacteria</taxon>
        <taxon>Pseudomonadati</taxon>
        <taxon>Pseudomonadota</taxon>
        <taxon>Gammaproteobacteria</taxon>
        <taxon>Alteromonadales</taxon>
        <taxon>Alteromonadaceae</taxon>
        <taxon>Alteromonas/Salinimonas group</taxon>
        <taxon>Alteromonas</taxon>
    </lineage>
</organism>
<feature type="transmembrane region" description="Helical" evidence="7">
    <location>
        <begin position="100"/>
        <end position="125"/>
    </location>
</feature>
<feature type="transmembrane region" description="Helical" evidence="7">
    <location>
        <begin position="421"/>
        <end position="444"/>
    </location>
</feature>
<dbReference type="Pfam" id="PF01554">
    <property type="entry name" value="MatE"/>
    <property type="match status" value="2"/>
</dbReference>
<evidence type="ECO:0000256" key="7">
    <source>
        <dbReference type="SAM" id="Phobius"/>
    </source>
</evidence>
<keyword evidence="4 7" id="KW-0812">Transmembrane</keyword>
<sequence length="449" mass="47412">MASSTQQRDLTSGTILGQLVRMTVPMVWGIVAVMSIGLIDTYFVGQLGTQALAALGFVFPVMLTLTSLAIGLGAGAASVISRVIGAGDQHQVKRLTTDALCLGLAVVMLASGLGMLTIEPLFLLLGASQGLIPLISSYMMVWYPSMVLLVIPMLANSIIRANGDSFYPSVIMIIAAVINGILDPLLIQGLWLFPELGFAGAAWASVGARSLTLLASLLILMYRERMLSYSLPSAASLLSSWASIARIGIPAAGGNMVNPVGVAIITAAIALIGQEQVAGFNVASRMQAFAVIPMLALSASIGPVVGQNWGADLKHRSAQALKASFIFSLLWSLLLAVLFWLFAAPLAGLFSSDQQVITIACQYLHIVPFSLVGYGCVIIAAAAFNAIDRPIPALVYNLHRTFIWLAPLAWLAAALSTVEAVFWSVVLANIVGGAAAVAHAWHFFRKHIE</sequence>